<evidence type="ECO:0000313" key="4">
    <source>
        <dbReference type="Proteomes" id="UP000002668"/>
    </source>
</evidence>
<dbReference type="VEuPathDB" id="FungiDB:LEMA_P054260.1"/>
<sequence>MALVLTVRNLTSTSLSIKRIERFQDLNTLQSKNSGYFSSFANTGTSSAFPTSPELSEHAQRFTHQDLELTLRPFESCTLASQEQASEQNALAISRATLRLTLETSIGERYRVDTHPSYTRKSSHAVTPLSSNPSASYSALFHPSRPRPHLTIHSNDEIKYEAWMADVPDTVPLSALSIPGTHNSHTHYRALPSVRCQNVDVQTQLENGIRFLDIRLQPAHFTDTAEKVLYLVHGAFPVSLTGPKTFEPVLETCYDFLSAHPTETIILSLKREGIATASDEHVAHILDQHYITPNPSKWYTSPRLPHLGAARGKLILLRRYKVSSPSDTTGLDATAWPHNVTHATFPPPFTSTPSQFCLQDFCQNVYTTSPLLSMRIRNTLLPPARCI</sequence>
<dbReference type="EMBL" id="FP929094">
    <property type="protein sequence ID" value="CBX92720.1"/>
    <property type="molecule type" value="Genomic_DNA"/>
</dbReference>
<dbReference type="GO" id="GO:0006629">
    <property type="term" value="P:lipid metabolic process"/>
    <property type="evidence" value="ECO:0007669"/>
    <property type="project" value="InterPro"/>
</dbReference>
<dbReference type="InParanoid" id="E4ZLP0"/>
<gene>
    <name evidence="3" type="ORF">LEMA_P054260.1</name>
</gene>
<dbReference type="SUPFAM" id="SSF51695">
    <property type="entry name" value="PLC-like phosphodiesterases"/>
    <property type="match status" value="1"/>
</dbReference>
<dbReference type="Proteomes" id="UP000002668">
    <property type="component" value="Genome"/>
</dbReference>
<feature type="region of interest" description="Disordered" evidence="1">
    <location>
        <begin position="117"/>
        <end position="140"/>
    </location>
</feature>
<dbReference type="SMART" id="SM00148">
    <property type="entry name" value="PLCXc"/>
    <property type="match status" value="1"/>
</dbReference>
<dbReference type="PANTHER" id="PTHR13593">
    <property type="match status" value="1"/>
</dbReference>
<evidence type="ECO:0000256" key="1">
    <source>
        <dbReference type="SAM" id="MobiDB-lite"/>
    </source>
</evidence>
<keyword evidence="4" id="KW-1185">Reference proteome</keyword>
<dbReference type="AlphaFoldDB" id="E4ZLP0"/>
<dbReference type="PROSITE" id="PS50007">
    <property type="entry name" value="PIPLC_X_DOMAIN"/>
    <property type="match status" value="1"/>
</dbReference>
<dbReference type="STRING" id="985895.E4ZLP0"/>
<evidence type="ECO:0000313" key="3">
    <source>
        <dbReference type="EMBL" id="CBX92720.1"/>
    </source>
</evidence>
<reference evidence="4" key="1">
    <citation type="journal article" date="2011" name="Nat. Commun.">
        <title>Effector diversification within compartments of the Leptosphaeria maculans genome affected by Repeat-Induced Point mutations.</title>
        <authorList>
            <person name="Rouxel T."/>
            <person name="Grandaubert J."/>
            <person name="Hane J.K."/>
            <person name="Hoede C."/>
            <person name="van de Wouw A.P."/>
            <person name="Couloux A."/>
            <person name="Dominguez V."/>
            <person name="Anthouard V."/>
            <person name="Bally P."/>
            <person name="Bourras S."/>
            <person name="Cozijnsen A.J."/>
            <person name="Ciuffetti L.M."/>
            <person name="Degrave A."/>
            <person name="Dilmaghani A."/>
            <person name="Duret L."/>
            <person name="Fudal I."/>
            <person name="Goodwin S.B."/>
            <person name="Gout L."/>
            <person name="Glaser N."/>
            <person name="Linglin J."/>
            <person name="Kema G.H.J."/>
            <person name="Lapalu N."/>
            <person name="Lawrence C.B."/>
            <person name="May K."/>
            <person name="Meyer M."/>
            <person name="Ollivier B."/>
            <person name="Poulain J."/>
            <person name="Schoch C.L."/>
            <person name="Simon A."/>
            <person name="Spatafora J.W."/>
            <person name="Stachowiak A."/>
            <person name="Turgeon B.G."/>
            <person name="Tyler B.M."/>
            <person name="Vincent D."/>
            <person name="Weissenbach J."/>
            <person name="Amselem J."/>
            <person name="Quesneville H."/>
            <person name="Oliver R.P."/>
            <person name="Wincker P."/>
            <person name="Balesdent M.-H."/>
            <person name="Howlett B.J."/>
        </authorList>
    </citation>
    <scope>NUCLEOTIDE SEQUENCE [LARGE SCALE GENOMIC DNA]</scope>
    <source>
        <strain evidence="4">JN3 / isolate v23.1.3 / race Av1-4-5-6-7-8</strain>
    </source>
</reference>
<dbReference type="PANTHER" id="PTHR13593:SF113">
    <property type="entry name" value="SI:DKEY-266F7.9"/>
    <property type="match status" value="1"/>
</dbReference>
<dbReference type="InterPro" id="IPR000909">
    <property type="entry name" value="PLipase_C_PInositol-sp_X_dom"/>
</dbReference>
<dbReference type="eggNOG" id="ENOG502RZSI">
    <property type="taxonomic scope" value="Eukaryota"/>
</dbReference>
<feature type="compositionally biased region" description="Polar residues" evidence="1">
    <location>
        <begin position="117"/>
        <end position="137"/>
    </location>
</feature>
<evidence type="ECO:0000259" key="2">
    <source>
        <dbReference type="SMART" id="SM00148"/>
    </source>
</evidence>
<dbReference type="InterPro" id="IPR051057">
    <property type="entry name" value="PI-PLC_domain"/>
</dbReference>
<dbReference type="OrthoDB" id="1046782at2759"/>
<accession>E4ZLP0</accession>
<dbReference type="Gene3D" id="3.20.20.190">
    <property type="entry name" value="Phosphatidylinositol (PI) phosphodiesterase"/>
    <property type="match status" value="1"/>
</dbReference>
<dbReference type="Pfam" id="PF00388">
    <property type="entry name" value="PI-PLC-X"/>
    <property type="match status" value="1"/>
</dbReference>
<dbReference type="HOGENOM" id="CLU_024117_2_0_1"/>
<dbReference type="GO" id="GO:0008081">
    <property type="term" value="F:phosphoric diester hydrolase activity"/>
    <property type="evidence" value="ECO:0007669"/>
    <property type="project" value="InterPro"/>
</dbReference>
<protein>
    <recommendedName>
        <fullName evidence="2">Phosphatidylinositol-specific phospholipase C X domain-containing protein</fullName>
    </recommendedName>
</protein>
<name>E4ZLP0_LEPMJ</name>
<proteinExistence type="predicted"/>
<organism evidence="4">
    <name type="scientific">Leptosphaeria maculans (strain JN3 / isolate v23.1.3 / race Av1-4-5-6-7-8)</name>
    <name type="common">Blackleg fungus</name>
    <name type="synonym">Phoma lingam</name>
    <dbReference type="NCBI Taxonomy" id="985895"/>
    <lineage>
        <taxon>Eukaryota</taxon>
        <taxon>Fungi</taxon>
        <taxon>Dikarya</taxon>
        <taxon>Ascomycota</taxon>
        <taxon>Pezizomycotina</taxon>
        <taxon>Dothideomycetes</taxon>
        <taxon>Pleosporomycetidae</taxon>
        <taxon>Pleosporales</taxon>
        <taxon>Pleosporineae</taxon>
        <taxon>Leptosphaeriaceae</taxon>
        <taxon>Plenodomus</taxon>
        <taxon>Plenodomus lingam/Leptosphaeria maculans species complex</taxon>
    </lineage>
</organism>
<dbReference type="InterPro" id="IPR017946">
    <property type="entry name" value="PLC-like_Pdiesterase_TIM-brl"/>
</dbReference>
<feature type="domain" description="Phosphatidylinositol-specific phospholipase C X" evidence="2">
    <location>
        <begin position="169"/>
        <end position="319"/>
    </location>
</feature>